<evidence type="ECO:0000259" key="1">
    <source>
        <dbReference type="Pfam" id="PF26222"/>
    </source>
</evidence>
<evidence type="ECO:0000313" key="3">
    <source>
        <dbReference type="Proteomes" id="UP000075321"/>
    </source>
</evidence>
<dbReference type="Proteomes" id="UP000075321">
    <property type="component" value="Unassembled WGS sequence"/>
</dbReference>
<protein>
    <recommendedName>
        <fullName evidence="1">DUF8048 domain-containing protein</fullName>
    </recommendedName>
</protein>
<dbReference type="EMBL" id="LTAZ01000001">
    <property type="protein sequence ID" value="KYH27368.1"/>
    <property type="molecule type" value="Genomic_DNA"/>
</dbReference>
<proteinExistence type="predicted"/>
<sequence length="125" mass="13770">MTDDTARTTAIETDIVARTAEDAGIDEEELADALELLDADLKGYHSEFEDNTYVTVEDRRAYAVDPDEWESLFEPHDLGESLENATRRAHERQAEALFVASKGDSTSLEDGSGVVAGIDTAERFD</sequence>
<dbReference type="Pfam" id="PF26222">
    <property type="entry name" value="DUF8048"/>
    <property type="match status" value="1"/>
</dbReference>
<dbReference type="InterPro" id="IPR058361">
    <property type="entry name" value="DUF8048"/>
</dbReference>
<dbReference type="AlphaFoldDB" id="A0A151AI70"/>
<comment type="caution">
    <text evidence="2">The sequence shown here is derived from an EMBL/GenBank/DDBJ whole genome shotgun (WGS) entry which is preliminary data.</text>
</comment>
<organism evidence="2 3">
    <name type="scientific">Halalkalicoccus paucihalophilus</name>
    <dbReference type="NCBI Taxonomy" id="1008153"/>
    <lineage>
        <taxon>Archaea</taxon>
        <taxon>Methanobacteriati</taxon>
        <taxon>Methanobacteriota</taxon>
        <taxon>Stenosarchaea group</taxon>
        <taxon>Halobacteria</taxon>
        <taxon>Halobacteriales</taxon>
        <taxon>Halococcaceae</taxon>
        <taxon>Halalkalicoccus</taxon>
    </lineage>
</organism>
<feature type="domain" description="DUF8048" evidence="1">
    <location>
        <begin position="10"/>
        <end position="117"/>
    </location>
</feature>
<keyword evidence="3" id="KW-1185">Reference proteome</keyword>
<evidence type="ECO:0000313" key="2">
    <source>
        <dbReference type="EMBL" id="KYH27368.1"/>
    </source>
</evidence>
<accession>A0A151AI70</accession>
<name>A0A151AI70_9EURY</name>
<reference evidence="2 3" key="1">
    <citation type="submission" date="2016-02" db="EMBL/GenBank/DDBJ databases">
        <title>Genome sequence of Halalkalicoccus paucihalophilus DSM 24557.</title>
        <authorList>
            <person name="Poehlein A."/>
            <person name="Daniel R."/>
        </authorList>
    </citation>
    <scope>NUCLEOTIDE SEQUENCE [LARGE SCALE GENOMIC DNA]</scope>
    <source>
        <strain evidence="2 3">DSM 24557</strain>
    </source>
</reference>
<dbReference type="RefSeq" id="WP_066378029.1">
    <property type="nucleotide sequence ID" value="NZ_LTAZ01000001.1"/>
</dbReference>
<gene>
    <name evidence="2" type="ORF">HAPAU_00340</name>
</gene>
<dbReference type="OrthoDB" id="270042at2157"/>
<dbReference type="PATRIC" id="fig|1008153.3.peg.38"/>